<sequence length="72" mass="8425">MERFKFHGGRIGEKRGNENKNNFIDNCKSLLLEEPLEISVFYKLILIFRKRNGKGRLGVKGERICSWGIKKN</sequence>
<dbReference type="GeneID" id="5048492"/>
<evidence type="ECO:0000313" key="1">
    <source>
        <dbReference type="EMBL" id="ABP35319.1"/>
    </source>
</evidence>
<dbReference type="RefSeq" id="YP_001152073.1">
    <property type="nucleotide sequence ID" value="NC_004677.2"/>
</dbReference>
<reference evidence="1" key="1">
    <citation type="submission" date="2007-04" db="EMBL/GenBank/DDBJ databases">
        <authorList>
            <person name="Noh E.W."/>
            <person name="Lee J.S."/>
            <person name="Choi Y.I."/>
            <person name="Han M.S."/>
            <person name="Yi Y.S."/>
            <person name="Han S.U."/>
        </authorList>
    </citation>
    <scope>NUCLEOTIDE SEQUENCE</scope>
</reference>
<proteinExistence type="predicted"/>
<keyword evidence="1" id="KW-0934">Plastid</keyword>
<name>A4QM05_PINKO</name>
<organism evidence="1">
    <name type="scientific">Pinus koraiensis</name>
    <name type="common">Korean pine</name>
    <dbReference type="NCBI Taxonomy" id="88728"/>
    <lineage>
        <taxon>Eukaryota</taxon>
        <taxon>Viridiplantae</taxon>
        <taxon>Streptophyta</taxon>
        <taxon>Embryophyta</taxon>
        <taxon>Tracheophyta</taxon>
        <taxon>Spermatophyta</taxon>
        <taxon>Pinopsida</taxon>
        <taxon>Pinidae</taxon>
        <taxon>Conifers I</taxon>
        <taxon>Pinales</taxon>
        <taxon>Pinaceae</taxon>
        <taxon>Pinus</taxon>
        <taxon>Pinus subgen. Strobus</taxon>
    </lineage>
</organism>
<dbReference type="EMBL" id="AY228468">
    <property type="protein sequence ID" value="ABP35319.1"/>
    <property type="molecule type" value="Genomic_DNA"/>
</dbReference>
<geneLocation type="chloroplast" evidence="1"/>
<protein>
    <submittedName>
        <fullName evidence="1">ORF72a</fullName>
    </submittedName>
</protein>
<keyword evidence="1" id="KW-0150">Chloroplast</keyword>
<accession>A4QM05</accession>
<dbReference type="AlphaFoldDB" id="A4QM05"/>